<keyword evidence="2" id="KW-1185">Reference proteome</keyword>
<accession>A0ABM3P7M0</accession>
<evidence type="ECO:0000313" key="2">
    <source>
        <dbReference type="Proteomes" id="UP001652583"/>
    </source>
</evidence>
<evidence type="ECO:0000313" key="3">
    <source>
        <dbReference type="RefSeq" id="XP_053067668.1"/>
    </source>
</evidence>
<dbReference type="Proteomes" id="UP001652583">
    <property type="component" value="Chromosome E1"/>
</dbReference>
<name>A0ABM3P7M0_ACIJB</name>
<sequence>MGSGPATPVKGRPGSRGSGRSPSSDAGWLLRRPPGPFAGRPARACRQDRSVLKGVPWPVWLPPAVPSSVIGSRANLGPRLPPPTLVSFLQMRRVSPRVERCNKKPRVPTSRGRSTEPRLPPALPLLFLQLVCPGAGGGAGQGEGRASFVCRARNGCTREHTCTRTHMHAHTRICAHTQDTMCRAVRQRRERRVFSPWYLFPSLLAPWPVSSAGNRHPPAARPHPPFAPSAWSQLRVWPEQPSTGKPPFTGPLATRRVGFLRDDPLELEWEGGELSSRNRPQHPMGRNISAEGFPSWPLDVRAAFLFLGKLVAGHVLWPGWNSRVPPRPTFPAWEVHTSTLCSAGLVSWLELGVLTCALLPTRSNPCRSSVGLEGDPGVRVPLGDSEMSVNSTSGGVSCPLRASDWGRVWGGVCVRGTGCQVTPPFSLTRRGIHWPAVGLFRSPLRFQSLHQAHRYHRSSSGATSDICTDTSSPSGRNV</sequence>
<organism evidence="2 3">
    <name type="scientific">Acinonyx jubatus</name>
    <name type="common">Cheetah</name>
    <dbReference type="NCBI Taxonomy" id="32536"/>
    <lineage>
        <taxon>Eukaryota</taxon>
        <taxon>Metazoa</taxon>
        <taxon>Chordata</taxon>
        <taxon>Craniata</taxon>
        <taxon>Vertebrata</taxon>
        <taxon>Euteleostomi</taxon>
        <taxon>Mammalia</taxon>
        <taxon>Eutheria</taxon>
        <taxon>Laurasiatheria</taxon>
        <taxon>Carnivora</taxon>
        <taxon>Feliformia</taxon>
        <taxon>Felidae</taxon>
        <taxon>Felinae</taxon>
        <taxon>Acinonyx</taxon>
    </lineage>
</organism>
<protein>
    <submittedName>
        <fullName evidence="3">Protein NATD1 isoform X1</fullName>
    </submittedName>
</protein>
<proteinExistence type="predicted"/>
<dbReference type="GeneID" id="106981462"/>
<evidence type="ECO:0000256" key="1">
    <source>
        <dbReference type="SAM" id="MobiDB-lite"/>
    </source>
</evidence>
<feature type="compositionally biased region" description="Polar residues" evidence="1">
    <location>
        <begin position="458"/>
        <end position="478"/>
    </location>
</feature>
<gene>
    <name evidence="3" type="primary">NATD1</name>
</gene>
<feature type="region of interest" description="Disordered" evidence="1">
    <location>
        <begin position="99"/>
        <end position="118"/>
    </location>
</feature>
<feature type="region of interest" description="Disordered" evidence="1">
    <location>
        <begin position="457"/>
        <end position="478"/>
    </location>
</feature>
<reference evidence="3" key="1">
    <citation type="submission" date="2025-08" db="UniProtKB">
        <authorList>
            <consortium name="RefSeq"/>
        </authorList>
    </citation>
    <scope>IDENTIFICATION</scope>
    <source>
        <tissue evidence="3">Blood</tissue>
    </source>
</reference>
<feature type="region of interest" description="Disordered" evidence="1">
    <location>
        <begin position="1"/>
        <end position="44"/>
    </location>
</feature>
<dbReference type="RefSeq" id="XP_053067668.1">
    <property type="nucleotide sequence ID" value="XM_053211693.1"/>
</dbReference>